<dbReference type="InterPro" id="IPR010237">
    <property type="entry name" value="Pyr-5-nucltdase"/>
</dbReference>
<dbReference type="SFLD" id="SFLDG01129">
    <property type="entry name" value="C1.5:_HAD__Beta-PGM__Phosphata"/>
    <property type="match status" value="1"/>
</dbReference>
<evidence type="ECO:0000313" key="2">
    <source>
        <dbReference type="Proteomes" id="UP001197378"/>
    </source>
</evidence>
<sequence length="219" mass="25367">MLPRFLGLRRRPWPVYLFDLDNTLYDANVHCFPQMHRYMHAYLQEKFGLERAAAEALRQQYWRRYGTTLAGLMRHHDTDPHEFLQAIHPPALAATVPADLHLDRWLASLDGPAYIFTNSVTAHAERVLARLQVTRHFLGIFDLSAAALRGKPDVHAYRSLLRRYRVAALRCHFFDDSRANLRTARLLGMRTTWIHPRRRQPGQLAKLPPACRKSLGGAR</sequence>
<protein>
    <submittedName>
        <fullName evidence="1">Pyrimidine 5'-nucleotidase</fullName>
    </submittedName>
</protein>
<dbReference type="GO" id="GO:0006206">
    <property type="term" value="P:pyrimidine nucleobase metabolic process"/>
    <property type="evidence" value="ECO:0007669"/>
    <property type="project" value="TreeGrafter"/>
</dbReference>
<dbReference type="Proteomes" id="UP001197378">
    <property type="component" value="Unassembled WGS sequence"/>
</dbReference>
<dbReference type="SFLD" id="SFLDG01132">
    <property type="entry name" value="C1.5.3:_5'-Nucleotidase_Like"/>
    <property type="match status" value="1"/>
</dbReference>
<name>A0AAE2YMM0_9PROT</name>
<dbReference type="GO" id="GO:0008252">
    <property type="term" value="F:nucleotidase activity"/>
    <property type="evidence" value="ECO:0007669"/>
    <property type="project" value="TreeGrafter"/>
</dbReference>
<dbReference type="PANTHER" id="PTHR47438:SF1">
    <property type="entry name" value="PHOSPHATE METABOLISM PROTEIN 8-RELATED"/>
    <property type="match status" value="1"/>
</dbReference>
<dbReference type="InterPro" id="IPR023214">
    <property type="entry name" value="HAD_sf"/>
</dbReference>
<dbReference type="SUPFAM" id="SSF56784">
    <property type="entry name" value="HAD-like"/>
    <property type="match status" value="1"/>
</dbReference>
<proteinExistence type="predicted"/>
<dbReference type="AlphaFoldDB" id="A0AAE2YMM0"/>
<dbReference type="Pfam" id="PF00702">
    <property type="entry name" value="Hydrolase"/>
    <property type="match status" value="1"/>
</dbReference>
<reference evidence="1" key="1">
    <citation type="journal article" date="2021" name="ISME J.">
        <title>Genomic evolution of the class Acidithiobacillia: deep-branching Proteobacteria living in extreme acidic conditions.</title>
        <authorList>
            <person name="Moya-Beltran A."/>
            <person name="Beard S."/>
            <person name="Rojas-Villalobos C."/>
            <person name="Issotta F."/>
            <person name="Gallardo Y."/>
            <person name="Ulloa R."/>
            <person name="Giaveno A."/>
            <person name="Degli Esposti M."/>
            <person name="Johnson D.B."/>
            <person name="Quatrini R."/>
        </authorList>
    </citation>
    <scope>NUCLEOTIDE SEQUENCE</scope>
    <source>
        <strain evidence="1">VAN18-1</strain>
    </source>
</reference>
<dbReference type="Gene3D" id="3.40.50.1000">
    <property type="entry name" value="HAD superfamily/HAD-like"/>
    <property type="match status" value="1"/>
</dbReference>
<keyword evidence="2" id="KW-1185">Reference proteome</keyword>
<gene>
    <name evidence="1" type="ORF">HFQ13_00965</name>
</gene>
<dbReference type="EMBL" id="JAAXYO010000016">
    <property type="protein sequence ID" value="MBU2786797.1"/>
    <property type="molecule type" value="Genomic_DNA"/>
</dbReference>
<organism evidence="1 2">
    <name type="scientific">Igneacidithiobacillus copahuensis</name>
    <dbReference type="NCBI Taxonomy" id="2724909"/>
    <lineage>
        <taxon>Bacteria</taxon>
        <taxon>Pseudomonadati</taxon>
        <taxon>Pseudomonadota</taxon>
        <taxon>Acidithiobacillia</taxon>
        <taxon>Acidithiobacillales</taxon>
        <taxon>Acidithiobacillaceae</taxon>
        <taxon>Igneacidithiobacillus</taxon>
    </lineage>
</organism>
<dbReference type="InterPro" id="IPR006439">
    <property type="entry name" value="HAD-SF_hydro_IA"/>
</dbReference>
<dbReference type="NCBIfam" id="TIGR01993">
    <property type="entry name" value="Pyr-5-nucltdase"/>
    <property type="match status" value="1"/>
</dbReference>
<dbReference type="GO" id="GO:0009166">
    <property type="term" value="P:nucleotide catabolic process"/>
    <property type="evidence" value="ECO:0007669"/>
    <property type="project" value="TreeGrafter"/>
</dbReference>
<dbReference type="SFLD" id="SFLDS00003">
    <property type="entry name" value="Haloacid_Dehalogenase"/>
    <property type="match status" value="1"/>
</dbReference>
<dbReference type="Gene3D" id="1.10.150.450">
    <property type="match status" value="1"/>
</dbReference>
<dbReference type="NCBIfam" id="TIGR01509">
    <property type="entry name" value="HAD-SF-IA-v3"/>
    <property type="match status" value="1"/>
</dbReference>
<comment type="caution">
    <text evidence="1">The sequence shown here is derived from an EMBL/GenBank/DDBJ whole genome shotgun (WGS) entry which is preliminary data.</text>
</comment>
<dbReference type="InterPro" id="IPR052791">
    <property type="entry name" value="SSM1_domain"/>
</dbReference>
<dbReference type="InterPro" id="IPR036412">
    <property type="entry name" value="HAD-like_sf"/>
</dbReference>
<evidence type="ECO:0000313" key="1">
    <source>
        <dbReference type="EMBL" id="MBU2786797.1"/>
    </source>
</evidence>
<dbReference type="PANTHER" id="PTHR47438">
    <property type="entry name" value="PHOSPHATE METABOLISM PROTEIN 8-RELATED"/>
    <property type="match status" value="1"/>
</dbReference>
<accession>A0AAE2YMM0</accession>